<feature type="compositionally biased region" description="Basic and acidic residues" evidence="1">
    <location>
        <begin position="62"/>
        <end position="76"/>
    </location>
</feature>
<feature type="compositionally biased region" description="Low complexity" evidence="1">
    <location>
        <begin position="16"/>
        <end position="26"/>
    </location>
</feature>
<gene>
    <name evidence="2" type="ORF">BaRGS_00028587</name>
</gene>
<dbReference type="Proteomes" id="UP001519460">
    <property type="component" value="Unassembled WGS sequence"/>
</dbReference>
<sequence>MHARSRGPNASRPGQPNANLPPAALPQDIHGALQSVHVRRRPPPRGLPEVRVPETSQTQHTGHRDITTDVDLHPQDNEDETGGEVFDVEPWALVTNVSQYTEPPPPPAPSRAQGLRPRHIVGKHRGEPASWLYCGVETLPPEPSLRPKSQVRALQLQSVGRPVRPGGGNESDNGRRKTIGFVHVHA</sequence>
<comment type="caution">
    <text evidence="2">The sequence shown here is derived from an EMBL/GenBank/DDBJ whole genome shotgun (WGS) entry which is preliminary data.</text>
</comment>
<organism evidence="2 3">
    <name type="scientific">Batillaria attramentaria</name>
    <dbReference type="NCBI Taxonomy" id="370345"/>
    <lineage>
        <taxon>Eukaryota</taxon>
        <taxon>Metazoa</taxon>
        <taxon>Spiralia</taxon>
        <taxon>Lophotrochozoa</taxon>
        <taxon>Mollusca</taxon>
        <taxon>Gastropoda</taxon>
        <taxon>Caenogastropoda</taxon>
        <taxon>Sorbeoconcha</taxon>
        <taxon>Cerithioidea</taxon>
        <taxon>Batillariidae</taxon>
        <taxon>Batillaria</taxon>
    </lineage>
</organism>
<dbReference type="EMBL" id="JACVVK020000286">
    <property type="protein sequence ID" value="KAK7480202.1"/>
    <property type="molecule type" value="Genomic_DNA"/>
</dbReference>
<name>A0ABD0JYR2_9CAEN</name>
<reference evidence="2 3" key="1">
    <citation type="journal article" date="2023" name="Sci. Data">
        <title>Genome assembly of the Korean intertidal mud-creeper Batillaria attramentaria.</title>
        <authorList>
            <person name="Patra A.K."/>
            <person name="Ho P.T."/>
            <person name="Jun S."/>
            <person name="Lee S.J."/>
            <person name="Kim Y."/>
            <person name="Won Y.J."/>
        </authorList>
    </citation>
    <scope>NUCLEOTIDE SEQUENCE [LARGE SCALE GENOMIC DNA]</scope>
    <source>
        <strain evidence="2">Wonlab-2016</strain>
    </source>
</reference>
<evidence type="ECO:0000313" key="3">
    <source>
        <dbReference type="Proteomes" id="UP001519460"/>
    </source>
</evidence>
<feature type="region of interest" description="Disordered" evidence="1">
    <location>
        <begin position="1"/>
        <end position="87"/>
    </location>
</feature>
<protein>
    <submittedName>
        <fullName evidence="2">Uncharacterized protein</fullName>
    </submittedName>
</protein>
<accession>A0ABD0JYR2</accession>
<proteinExistence type="predicted"/>
<evidence type="ECO:0000313" key="2">
    <source>
        <dbReference type="EMBL" id="KAK7480202.1"/>
    </source>
</evidence>
<dbReference type="AlphaFoldDB" id="A0ABD0JYR2"/>
<feature type="region of interest" description="Disordered" evidence="1">
    <location>
        <begin position="157"/>
        <end position="186"/>
    </location>
</feature>
<keyword evidence="3" id="KW-1185">Reference proteome</keyword>
<evidence type="ECO:0000256" key="1">
    <source>
        <dbReference type="SAM" id="MobiDB-lite"/>
    </source>
</evidence>